<feature type="binding site" evidence="2">
    <location>
        <position position="30"/>
    </location>
    <ligand>
        <name>Mg(2+)</name>
        <dbReference type="ChEBI" id="CHEBI:18420"/>
        <label>4</label>
    </ligand>
</feature>
<feature type="binding site" evidence="2">
    <location>
        <position position="30"/>
    </location>
    <ligand>
        <name>Mg(2+)</name>
        <dbReference type="ChEBI" id="CHEBI:18420"/>
        <label>3</label>
    </ligand>
</feature>
<reference evidence="6" key="1">
    <citation type="submission" date="2016-06" db="EMBL/GenBank/DDBJ databases">
        <authorList>
            <person name="Chen W."/>
            <person name="Hasegawa D.K."/>
        </authorList>
    </citation>
    <scope>NUCLEOTIDE SEQUENCE [LARGE SCALE GENOMIC DNA]</scope>
    <source>
        <strain evidence="6">MEAM1</strain>
    </source>
</reference>
<dbReference type="InterPro" id="IPR010918">
    <property type="entry name" value="PurM-like_C_dom"/>
</dbReference>
<dbReference type="GO" id="GO:0005524">
    <property type="term" value="F:ATP binding"/>
    <property type="evidence" value="ECO:0007669"/>
    <property type="project" value="UniProtKB-UniRule"/>
</dbReference>
<feature type="binding site" evidence="2">
    <location>
        <position position="75"/>
    </location>
    <ligand>
        <name>Mg(2+)</name>
        <dbReference type="ChEBI" id="CHEBI:18420"/>
        <label>3</label>
    </ligand>
</feature>
<feature type="binding site" evidence="2">
    <location>
        <position position="214"/>
    </location>
    <ligand>
        <name>ATP</name>
        <dbReference type="ChEBI" id="CHEBI:30616"/>
    </ligand>
</feature>
<dbReference type="GO" id="GO:0000287">
    <property type="term" value="F:magnesium ion binding"/>
    <property type="evidence" value="ECO:0007669"/>
    <property type="project" value="UniProtKB-UniRule"/>
</dbReference>
<feature type="domain" description="PurM-like N-terminal" evidence="3">
    <location>
        <begin position="28"/>
        <end position="137"/>
    </location>
</feature>
<dbReference type="InterPro" id="IPR006283">
    <property type="entry name" value="ThiL-like"/>
</dbReference>
<comment type="caution">
    <text evidence="2">Lacks conserved residue(s) required for the propagation of feature annotation.</text>
</comment>
<feature type="binding site" evidence="2">
    <location>
        <position position="146"/>
    </location>
    <ligand>
        <name>ATP</name>
        <dbReference type="ChEBI" id="CHEBI:30616"/>
    </ligand>
</feature>
<protein>
    <recommendedName>
        <fullName evidence="2">Thiamine-monophosphate kinase</fullName>
        <shortName evidence="2">TMP kinase</shortName>
        <shortName evidence="2">Thiamine-phosphate kinase</shortName>
        <ecNumber evidence="2">2.7.4.16</ecNumber>
    </recommendedName>
</protein>
<evidence type="ECO:0000259" key="3">
    <source>
        <dbReference type="Pfam" id="PF00586"/>
    </source>
</evidence>
<feature type="binding site" evidence="2">
    <location>
        <position position="45"/>
    </location>
    <ligand>
        <name>Mg(2+)</name>
        <dbReference type="ChEBI" id="CHEBI:18420"/>
        <label>4</label>
    </ligand>
</feature>
<keyword evidence="2" id="KW-0067">ATP-binding</keyword>
<dbReference type="Pfam" id="PF02769">
    <property type="entry name" value="AIRS_C"/>
    <property type="match status" value="1"/>
</dbReference>
<dbReference type="Pfam" id="PF00586">
    <property type="entry name" value="AIRS"/>
    <property type="match status" value="1"/>
</dbReference>
<dbReference type="RefSeq" id="WP_016856817.1">
    <property type="nucleotide sequence ID" value="NZ_CP016303.1"/>
</dbReference>
<feature type="binding site" evidence="2">
    <location>
        <position position="212"/>
    </location>
    <ligand>
        <name>Mg(2+)</name>
        <dbReference type="ChEBI" id="CHEBI:18420"/>
        <label>3</label>
    </ligand>
</feature>
<feature type="domain" description="PurM-like C-terminal" evidence="4">
    <location>
        <begin position="150"/>
        <end position="303"/>
    </location>
</feature>
<dbReference type="SUPFAM" id="SSF56042">
    <property type="entry name" value="PurM C-terminal domain-like"/>
    <property type="match status" value="1"/>
</dbReference>
<accession>A0A249E219</accession>
<reference evidence="5 6" key="2">
    <citation type="submission" date="2017-09" db="EMBL/GenBank/DDBJ databases">
        <title>The genome of whitefly Bemisia tabaci, a global crop pest, provides novel insights into virus transmission, host adaptation and insecticide resistance.</title>
        <authorList>
            <person name="Kaur N."/>
            <person name="Kliot A."/>
            <person name="Pinheiro P.V."/>
            <person name="Luan J."/>
            <person name="Zheng Y."/>
            <person name="Liu W."/>
            <person name="Sun H."/>
            <person name="Yang X."/>
            <person name="Xu Y."/>
            <person name="Luo Y."/>
            <person name="Kruse A."/>
            <person name="Fisher T.W."/>
            <person name="Nelson D.R."/>
            <person name="Elimelech M."/>
            <person name="MacCoss M."/>
            <person name="Johnson R."/>
            <person name="Cohen E."/>
            <person name="Hunter W.B."/>
            <person name="Brown J.K."/>
            <person name="Jander G."/>
            <person name="Cilia M."/>
            <person name="Douglas A.E."/>
            <person name="Ghanim M."/>
            <person name="Simmons A.M."/>
            <person name="Wintermantel W.M."/>
            <person name="Ling K.-S."/>
            <person name="Fei Z."/>
        </authorList>
    </citation>
    <scope>NUCLEOTIDE SEQUENCE [LARGE SCALE GENOMIC DNA]</scope>
    <source>
        <strain evidence="5 6">MEAM1</strain>
    </source>
</reference>
<proteinExistence type="inferred from homology"/>
<dbReference type="EMBL" id="CP016303">
    <property type="protein sequence ID" value="ASX27062.1"/>
    <property type="molecule type" value="Genomic_DNA"/>
</dbReference>
<dbReference type="NCBIfam" id="NF004350">
    <property type="entry name" value="PRK05731.1-1"/>
    <property type="match status" value="1"/>
</dbReference>
<dbReference type="Proteomes" id="UP000216438">
    <property type="component" value="Chromosome"/>
</dbReference>
<feature type="binding site" evidence="2">
    <location>
        <position position="46"/>
    </location>
    <ligand>
        <name>Mg(2+)</name>
        <dbReference type="ChEBI" id="CHEBI:18420"/>
        <label>1</label>
    </ligand>
</feature>
<dbReference type="PIRSF" id="PIRSF005303">
    <property type="entry name" value="Thiam_monoph_kin"/>
    <property type="match status" value="1"/>
</dbReference>
<feature type="binding site" evidence="2">
    <location>
        <position position="215"/>
    </location>
    <ligand>
        <name>Mg(2+)</name>
        <dbReference type="ChEBI" id="CHEBI:18420"/>
        <label>5</label>
    </ligand>
</feature>
<feature type="binding site" evidence="2">
    <location>
        <position position="263"/>
    </location>
    <ligand>
        <name>substrate</name>
    </ligand>
</feature>
<dbReference type="InterPro" id="IPR036676">
    <property type="entry name" value="PurM-like_C_sf"/>
</dbReference>
<name>A0A249E219_9ENTR</name>
<keyword evidence="2" id="KW-0479">Metal-binding</keyword>
<dbReference type="UniPathway" id="UPA00060">
    <property type="reaction ID" value="UER00142"/>
</dbReference>
<comment type="function">
    <text evidence="2">Catalyzes the ATP-dependent phosphorylation of thiamine-monophosphate (TMP) to form thiamine-pyrophosphate (TPP), the active form of vitamin B1.</text>
</comment>
<dbReference type="GO" id="GO:0009229">
    <property type="term" value="P:thiamine diphosphate biosynthetic process"/>
    <property type="evidence" value="ECO:0007669"/>
    <property type="project" value="UniProtKB-UniRule"/>
</dbReference>
<evidence type="ECO:0000256" key="1">
    <source>
        <dbReference type="ARBA" id="ARBA00022977"/>
    </source>
</evidence>
<dbReference type="GO" id="GO:0009030">
    <property type="term" value="F:thiamine-phosphate kinase activity"/>
    <property type="evidence" value="ECO:0007669"/>
    <property type="project" value="UniProtKB-UniRule"/>
</dbReference>
<dbReference type="NCBIfam" id="TIGR01379">
    <property type="entry name" value="thiL"/>
    <property type="match status" value="1"/>
</dbReference>
<feature type="binding site" evidence="2">
    <location>
        <position position="75"/>
    </location>
    <ligand>
        <name>Mg(2+)</name>
        <dbReference type="ChEBI" id="CHEBI:18420"/>
        <label>4</label>
    </ligand>
</feature>
<feature type="binding site" evidence="2">
    <location>
        <position position="75"/>
    </location>
    <ligand>
        <name>Mg(2+)</name>
        <dbReference type="ChEBI" id="CHEBI:18420"/>
        <label>2</label>
    </ligand>
</feature>
<keyword evidence="2" id="KW-0547">Nucleotide-binding</keyword>
<dbReference type="PANTHER" id="PTHR30270">
    <property type="entry name" value="THIAMINE-MONOPHOSPHATE KINASE"/>
    <property type="match status" value="1"/>
</dbReference>
<feature type="binding site" evidence="2">
    <location>
        <position position="326"/>
    </location>
    <ligand>
        <name>substrate</name>
    </ligand>
</feature>
<dbReference type="EC" id="2.7.4.16" evidence="2"/>
<dbReference type="InterPro" id="IPR016188">
    <property type="entry name" value="PurM-like_N"/>
</dbReference>
<sequence length="335" mass="37284">MPRSEFDLISRYFNRKSFIREDVELGIGDDCALLAIEKKRRIAVSTDTLVSGVHFLPDIDPADLAYKAFMINLSDLAAMGAEPAWLSLALTLPCIDEPWLQKFSDMLFEQLEAYRMQLIGGDTTRGPLSLTVTIQGLLIEKGGLTRSGAKKGDGIYVTGTLGDSAAGLAILKNTVTISDEADKRFLIERHLRPQARIFQGKALNGLAHSAIDISDGFISDLQHILNASQCGAHIELSQLPYSTALKTYSNHEQALRWALSGGEDYELCFTLSPQYSHILENLFQRCRGPKVFYTKVGEVVSDFSEKIAFFRDGEPVSMKISNITGYDHFDTYRRE</sequence>
<comment type="miscellaneous">
    <text evidence="2">Reaction mechanism of ThiL seems to utilize a direct, inline transfer of the gamma-phosphate of ATP to TMP rather than a phosphorylated enzyme intermediate.</text>
</comment>
<dbReference type="CDD" id="cd02194">
    <property type="entry name" value="ThiL"/>
    <property type="match status" value="1"/>
</dbReference>
<evidence type="ECO:0000313" key="5">
    <source>
        <dbReference type="EMBL" id="ASX27062.1"/>
    </source>
</evidence>
<comment type="catalytic activity">
    <reaction evidence="2">
        <text>thiamine phosphate + ATP = thiamine diphosphate + ADP</text>
        <dbReference type="Rhea" id="RHEA:15913"/>
        <dbReference type="ChEBI" id="CHEBI:30616"/>
        <dbReference type="ChEBI" id="CHEBI:37575"/>
        <dbReference type="ChEBI" id="CHEBI:58937"/>
        <dbReference type="ChEBI" id="CHEBI:456216"/>
        <dbReference type="EC" id="2.7.4.16"/>
    </reaction>
</comment>
<evidence type="ECO:0000313" key="6">
    <source>
        <dbReference type="Proteomes" id="UP000216438"/>
    </source>
</evidence>
<keyword evidence="2" id="KW-0460">Magnesium</keyword>
<dbReference type="Gene3D" id="3.90.650.10">
    <property type="entry name" value="PurM-like C-terminal domain"/>
    <property type="match status" value="1"/>
</dbReference>
<keyword evidence="1 2" id="KW-0784">Thiamine biosynthesis</keyword>
<dbReference type="AlphaFoldDB" id="A0A249E219"/>
<comment type="similarity">
    <text evidence="2">Belongs to the thiamine-monophosphate kinase family.</text>
</comment>
<organism evidence="5 6">
    <name type="scientific">Candidatus Hamiltonella defensa</name>
    <name type="common">Bemisia tabaci</name>
    <dbReference type="NCBI Taxonomy" id="672795"/>
    <lineage>
        <taxon>Bacteria</taxon>
        <taxon>Pseudomonadati</taxon>
        <taxon>Pseudomonadota</taxon>
        <taxon>Gammaproteobacteria</taxon>
        <taxon>Enterobacterales</taxon>
        <taxon>Enterobacteriaceae</taxon>
        <taxon>aphid secondary symbionts</taxon>
        <taxon>Candidatus Williamhamiltonella</taxon>
    </lineage>
</organism>
<dbReference type="InterPro" id="IPR036921">
    <property type="entry name" value="PurM-like_N_sf"/>
</dbReference>
<feature type="binding site" evidence="2">
    <location>
        <position position="47"/>
    </location>
    <ligand>
        <name>Mg(2+)</name>
        <dbReference type="ChEBI" id="CHEBI:18420"/>
        <label>1</label>
    </ligand>
</feature>
<keyword evidence="2 5" id="KW-0418">Kinase</keyword>
<feature type="binding site" evidence="2">
    <location>
        <begin position="121"/>
        <end position="122"/>
    </location>
    <ligand>
        <name>ATP</name>
        <dbReference type="ChEBI" id="CHEBI:30616"/>
    </ligand>
</feature>
<comment type="pathway">
    <text evidence="2">Cofactor biosynthesis; thiamine diphosphate biosynthesis; thiamine diphosphate from thiamine phosphate: step 1/1.</text>
</comment>
<feature type="binding site" evidence="2">
    <location>
        <position position="54"/>
    </location>
    <ligand>
        <name>substrate</name>
    </ligand>
</feature>
<keyword evidence="2" id="KW-0808">Transferase</keyword>
<dbReference type="Gene3D" id="3.30.1330.10">
    <property type="entry name" value="PurM-like, N-terminal domain"/>
    <property type="match status" value="1"/>
</dbReference>
<evidence type="ECO:0000256" key="2">
    <source>
        <dbReference type="HAMAP-Rule" id="MF_02128"/>
    </source>
</evidence>
<feature type="binding site" evidence="2">
    <location>
        <position position="47"/>
    </location>
    <ligand>
        <name>Mg(2+)</name>
        <dbReference type="ChEBI" id="CHEBI:18420"/>
        <label>2</label>
    </ligand>
</feature>
<dbReference type="GO" id="GO:0009228">
    <property type="term" value="P:thiamine biosynthetic process"/>
    <property type="evidence" value="ECO:0007669"/>
    <property type="project" value="UniProtKB-KW"/>
</dbReference>
<dbReference type="OrthoDB" id="9802811at2"/>
<feature type="binding site" evidence="2">
    <location>
        <position position="122"/>
    </location>
    <ligand>
        <name>Mg(2+)</name>
        <dbReference type="ChEBI" id="CHEBI:18420"/>
        <label>1</label>
    </ligand>
</feature>
<gene>
    <name evidence="2" type="primary">thiL</name>
    <name evidence="5" type="ORF">BA171_05740</name>
</gene>
<dbReference type="PANTHER" id="PTHR30270:SF0">
    <property type="entry name" value="THIAMINE-MONOPHOSPHATE KINASE"/>
    <property type="match status" value="1"/>
</dbReference>
<evidence type="ECO:0000259" key="4">
    <source>
        <dbReference type="Pfam" id="PF02769"/>
    </source>
</evidence>
<dbReference type="SUPFAM" id="SSF55326">
    <property type="entry name" value="PurM N-terminal domain-like"/>
    <property type="match status" value="1"/>
</dbReference>
<dbReference type="HAMAP" id="MF_02128">
    <property type="entry name" value="TMP_kinase"/>
    <property type="match status" value="1"/>
</dbReference>